<evidence type="ECO:0000256" key="1">
    <source>
        <dbReference type="SAM" id="MobiDB-lite"/>
    </source>
</evidence>
<accession>A0ABD6MYW1</accession>
<comment type="caution">
    <text evidence="2">The sequence shown here is derived from an EMBL/GenBank/DDBJ whole genome shotgun (WGS) entry which is preliminary data.</text>
</comment>
<organism evidence="2 3">
    <name type="scientific">Pseudomonas hunanensis</name>
    <dbReference type="NCBI Taxonomy" id="1247546"/>
    <lineage>
        <taxon>Bacteria</taxon>
        <taxon>Pseudomonadati</taxon>
        <taxon>Pseudomonadota</taxon>
        <taxon>Gammaproteobacteria</taxon>
        <taxon>Pseudomonadales</taxon>
        <taxon>Pseudomonadaceae</taxon>
        <taxon>Pseudomonas</taxon>
    </lineage>
</organism>
<dbReference type="Proteomes" id="UP000704738">
    <property type="component" value="Unassembled WGS sequence"/>
</dbReference>
<dbReference type="AlphaFoldDB" id="A0ABD6MYW1"/>
<evidence type="ECO:0000313" key="3">
    <source>
        <dbReference type="Proteomes" id="UP000704738"/>
    </source>
</evidence>
<proteinExistence type="predicted"/>
<reference evidence="2 3" key="1">
    <citation type="submission" date="2018-06" db="EMBL/GenBank/DDBJ databases">
        <title>Bacteria isolated from soil of Wuhan.</title>
        <authorList>
            <person name="Xiang W."/>
            <person name="Huang C."/>
        </authorList>
    </citation>
    <scope>NUCLEOTIDE SEQUENCE [LARGE SCALE GENOMIC DNA]</scope>
    <source>
        <strain evidence="3">xwS4</strain>
    </source>
</reference>
<feature type="region of interest" description="Disordered" evidence="1">
    <location>
        <begin position="46"/>
        <end position="71"/>
    </location>
</feature>
<name>A0ABD6MYW1_9PSED</name>
<protein>
    <submittedName>
        <fullName evidence="2">Uncharacterized protein</fullName>
    </submittedName>
</protein>
<feature type="compositionally biased region" description="Pro residues" evidence="1">
    <location>
        <begin position="62"/>
        <end position="71"/>
    </location>
</feature>
<sequence length="71" mass="7646">MPANAVAAATVYDRVCWLAGPAYSRVNPLLPRYWATPPIDVGAGLPAKRPYRPSKPRACIRLPPPPSPAKP</sequence>
<dbReference type="EMBL" id="QJRE01000103">
    <property type="protein sequence ID" value="NWL46454.1"/>
    <property type="molecule type" value="Genomic_DNA"/>
</dbReference>
<evidence type="ECO:0000313" key="2">
    <source>
        <dbReference type="EMBL" id="NWL46454.1"/>
    </source>
</evidence>
<gene>
    <name evidence="2" type="ORF">DM819_11520</name>
</gene>